<reference evidence="1 2" key="1">
    <citation type="submission" date="2024-01" db="EMBL/GenBank/DDBJ databases">
        <title>The genomes of 5 underutilized Papilionoideae crops provide insights into root nodulation and disease resistanc.</title>
        <authorList>
            <person name="Jiang F."/>
        </authorList>
    </citation>
    <scope>NUCLEOTIDE SEQUENCE [LARGE SCALE GENOMIC DNA]</scope>
    <source>
        <strain evidence="1">JINMINGXINNONG_FW02</strain>
        <tissue evidence="1">Leaves</tissue>
    </source>
</reference>
<dbReference type="EMBL" id="JAYMYR010000009">
    <property type="protein sequence ID" value="KAK7341147.1"/>
    <property type="molecule type" value="Genomic_DNA"/>
</dbReference>
<gene>
    <name evidence="1" type="ORF">VNO80_24072</name>
</gene>
<comment type="caution">
    <text evidence="1">The sequence shown here is derived from an EMBL/GenBank/DDBJ whole genome shotgun (WGS) entry which is preliminary data.</text>
</comment>
<dbReference type="Proteomes" id="UP001374584">
    <property type="component" value="Unassembled WGS sequence"/>
</dbReference>
<evidence type="ECO:0000313" key="1">
    <source>
        <dbReference type="EMBL" id="KAK7341147.1"/>
    </source>
</evidence>
<proteinExistence type="predicted"/>
<evidence type="ECO:0000313" key="2">
    <source>
        <dbReference type="Proteomes" id="UP001374584"/>
    </source>
</evidence>
<accession>A0AAN9QMQ8</accession>
<sequence length="66" mass="7388">MPQVHLSIPNLVLVHCFHQHLQLTWRLSNPLTAKYQGSPLAMELLGCSQARVARLAFSFLSSGSER</sequence>
<keyword evidence="2" id="KW-1185">Reference proteome</keyword>
<protein>
    <submittedName>
        <fullName evidence="1">Uncharacterized protein</fullName>
    </submittedName>
</protein>
<dbReference type="AlphaFoldDB" id="A0AAN9QMQ8"/>
<name>A0AAN9QMQ8_PHACN</name>
<organism evidence="1 2">
    <name type="scientific">Phaseolus coccineus</name>
    <name type="common">Scarlet runner bean</name>
    <name type="synonym">Phaseolus multiflorus</name>
    <dbReference type="NCBI Taxonomy" id="3886"/>
    <lineage>
        <taxon>Eukaryota</taxon>
        <taxon>Viridiplantae</taxon>
        <taxon>Streptophyta</taxon>
        <taxon>Embryophyta</taxon>
        <taxon>Tracheophyta</taxon>
        <taxon>Spermatophyta</taxon>
        <taxon>Magnoliopsida</taxon>
        <taxon>eudicotyledons</taxon>
        <taxon>Gunneridae</taxon>
        <taxon>Pentapetalae</taxon>
        <taxon>rosids</taxon>
        <taxon>fabids</taxon>
        <taxon>Fabales</taxon>
        <taxon>Fabaceae</taxon>
        <taxon>Papilionoideae</taxon>
        <taxon>50 kb inversion clade</taxon>
        <taxon>NPAAA clade</taxon>
        <taxon>indigoferoid/millettioid clade</taxon>
        <taxon>Phaseoleae</taxon>
        <taxon>Phaseolus</taxon>
    </lineage>
</organism>